<evidence type="ECO:0000256" key="1">
    <source>
        <dbReference type="SAM" id="MobiDB-lite"/>
    </source>
</evidence>
<feature type="region of interest" description="Disordered" evidence="1">
    <location>
        <begin position="79"/>
        <end position="104"/>
    </location>
</feature>
<dbReference type="KEGG" id="kphy:AOZ06_25145"/>
<evidence type="ECO:0000313" key="3">
    <source>
        <dbReference type="Proteomes" id="UP000063699"/>
    </source>
</evidence>
<sequence>MAIAPGEDAWYTAHLSLIDLDGGVRELHERSKARQEGILRGLVSGAPAVRAQAIEDLRAEQLSGDECGHFTVLAVQCPASRHRGRSRSRQRSRTGCEPSPTTSP</sequence>
<gene>
    <name evidence="2" type="ORF">AOZ06_25145</name>
</gene>
<dbReference type="AlphaFoldDB" id="A0A0N9HWW1"/>
<organism evidence="2 3">
    <name type="scientific">Kibdelosporangium phytohabitans</name>
    <dbReference type="NCBI Taxonomy" id="860235"/>
    <lineage>
        <taxon>Bacteria</taxon>
        <taxon>Bacillati</taxon>
        <taxon>Actinomycetota</taxon>
        <taxon>Actinomycetes</taxon>
        <taxon>Pseudonocardiales</taxon>
        <taxon>Pseudonocardiaceae</taxon>
        <taxon>Kibdelosporangium</taxon>
    </lineage>
</organism>
<proteinExistence type="predicted"/>
<evidence type="ECO:0000313" key="2">
    <source>
        <dbReference type="EMBL" id="ALG09747.1"/>
    </source>
</evidence>
<reference evidence="2 3" key="1">
    <citation type="submission" date="2015-07" db="EMBL/GenBank/DDBJ databases">
        <title>Genome sequencing of Kibdelosporangium phytohabitans.</title>
        <authorList>
            <person name="Qin S."/>
            <person name="Xing K."/>
        </authorList>
    </citation>
    <scope>NUCLEOTIDE SEQUENCE [LARGE SCALE GENOMIC DNA]</scope>
    <source>
        <strain evidence="2 3">KLBMP1111</strain>
    </source>
</reference>
<accession>A0A0N9HWW1</accession>
<name>A0A0N9HWW1_9PSEU</name>
<dbReference type="EMBL" id="CP012752">
    <property type="protein sequence ID" value="ALG09747.1"/>
    <property type="molecule type" value="Genomic_DNA"/>
</dbReference>
<dbReference type="STRING" id="860235.AOZ06_25145"/>
<dbReference type="Proteomes" id="UP000063699">
    <property type="component" value="Chromosome"/>
</dbReference>
<protein>
    <submittedName>
        <fullName evidence="2">Uncharacterized protein</fullName>
    </submittedName>
</protein>
<keyword evidence="3" id="KW-1185">Reference proteome</keyword>
<feature type="compositionally biased region" description="Basic residues" evidence="1">
    <location>
        <begin position="80"/>
        <end position="92"/>
    </location>
</feature>
<dbReference type="RefSeq" id="WP_054291651.1">
    <property type="nucleotide sequence ID" value="NZ_CP012752.1"/>
</dbReference>